<dbReference type="OrthoDB" id="101826at2157"/>
<dbReference type="EMBL" id="CP015103">
    <property type="protein sequence ID" value="ASJ08349.1"/>
    <property type="molecule type" value="Genomic_DNA"/>
</dbReference>
<protein>
    <submittedName>
        <fullName evidence="2">Uncharacterized protein</fullName>
    </submittedName>
</protein>
<dbReference type="AlphaFoldDB" id="A0A2Z2MIX5"/>
<feature type="transmembrane region" description="Helical" evidence="1">
    <location>
        <begin position="129"/>
        <end position="146"/>
    </location>
</feature>
<feature type="transmembrane region" description="Helical" evidence="1">
    <location>
        <begin position="180"/>
        <end position="208"/>
    </location>
</feature>
<feature type="transmembrane region" description="Helical" evidence="1">
    <location>
        <begin position="153"/>
        <end position="168"/>
    </location>
</feature>
<feature type="transmembrane region" description="Helical" evidence="1">
    <location>
        <begin position="69"/>
        <end position="87"/>
    </location>
</feature>
<keyword evidence="3" id="KW-1185">Reference proteome</keyword>
<organism evidence="2 3">
    <name type="scientific">Thermococcus siculi</name>
    <dbReference type="NCBI Taxonomy" id="72803"/>
    <lineage>
        <taxon>Archaea</taxon>
        <taxon>Methanobacteriati</taxon>
        <taxon>Methanobacteriota</taxon>
        <taxon>Thermococci</taxon>
        <taxon>Thermococcales</taxon>
        <taxon>Thermococcaceae</taxon>
        <taxon>Thermococcus</taxon>
    </lineage>
</organism>
<evidence type="ECO:0000313" key="3">
    <source>
        <dbReference type="Proteomes" id="UP000250125"/>
    </source>
</evidence>
<evidence type="ECO:0000256" key="1">
    <source>
        <dbReference type="SAM" id="Phobius"/>
    </source>
</evidence>
<feature type="transmembrane region" description="Helical" evidence="1">
    <location>
        <begin position="315"/>
        <end position="336"/>
    </location>
</feature>
<feature type="transmembrane region" description="Helical" evidence="1">
    <location>
        <begin position="220"/>
        <end position="239"/>
    </location>
</feature>
<feature type="transmembrane region" description="Helical" evidence="1">
    <location>
        <begin position="348"/>
        <end position="370"/>
    </location>
</feature>
<accession>A0A2Z2MIX5</accession>
<feature type="transmembrane region" description="Helical" evidence="1">
    <location>
        <begin position="6"/>
        <end position="22"/>
    </location>
</feature>
<keyword evidence="1" id="KW-1133">Transmembrane helix</keyword>
<feature type="transmembrane region" description="Helical" evidence="1">
    <location>
        <begin position="99"/>
        <end position="117"/>
    </location>
</feature>
<feature type="transmembrane region" description="Helical" evidence="1">
    <location>
        <begin position="29"/>
        <end position="49"/>
    </location>
</feature>
<feature type="transmembrane region" description="Helical" evidence="1">
    <location>
        <begin position="259"/>
        <end position="282"/>
    </location>
</feature>
<reference evidence="2 3" key="1">
    <citation type="submission" date="2016-04" db="EMBL/GenBank/DDBJ databases">
        <title>Complete genome sequence of Thermococcus siculi type strain RG-20.</title>
        <authorList>
            <person name="Oger P.M."/>
        </authorList>
    </citation>
    <scope>NUCLEOTIDE SEQUENCE [LARGE SCALE GENOMIC DNA]</scope>
    <source>
        <strain evidence="2 3">RG-20</strain>
    </source>
</reference>
<dbReference type="Proteomes" id="UP000250125">
    <property type="component" value="Chromosome"/>
</dbReference>
<proteinExistence type="predicted"/>
<dbReference type="RefSeq" id="WP_088855588.1">
    <property type="nucleotide sequence ID" value="NZ_CP015103.1"/>
</dbReference>
<feature type="transmembrane region" description="Helical" evidence="1">
    <location>
        <begin position="382"/>
        <end position="401"/>
    </location>
</feature>
<keyword evidence="1" id="KW-0812">Transmembrane</keyword>
<evidence type="ECO:0000313" key="2">
    <source>
        <dbReference type="EMBL" id="ASJ08349.1"/>
    </source>
</evidence>
<sequence length="737" mass="81499">MEWIGVILPFLAILAAVYIVSSGEAGRKISLLVLSVLSAGVVLYVRLSFGRYFTTIDESYYVSLLGDPRWYRTSIVSGYVTPFLLHVFRSLFATPVDEVVWYSAIAAVVYILLIFWVYKAVGLSSRHSLISLLILLMTPLYIWSVIQVRPQQAGLLVGLLIIALFVRLKPGKALFFGGSALYVLLVFSHVLSFIVYSLLLVSYLSVLVLFGEEMAYRKKYLVLAGSVILSWIVFLLFPYSRPILKNMTWLFNNLFHVGLSVKAFSALSAGMLVILLLGWYLILIHIPGRLTGTLSAIVGSMEKVEDAYRRVDHKLFALLALMLVFGVLYVQFMLGAQVYARVYQGSPLALLLFQMGNLVFALLYLRGVFLSTIRGRFGDLELLSLLMIPIAGAFLLVSFFMPRGNGIWGFHNWLIRALQYFVPLAAPLVGRQIMEDVDSANIEWERVLVSVFLALIIMISVLNTARIPGVYDYDAVWSHELVELCGDFGGIYVPRGESSLYSSFVENNLLKACGNGLSLDERGPLVVSSDGFYISPTRYSTLTIGEFGGLASDYAGRLVVMSGGDAFRSSYVVSLLPGSVFLPLDPDDCPLGKPWLSRPVLLIGGPVSNPCTRELEKVGALKVGLGNNYVTTLHSAYSIPAPEKWWDVREGLFVIHSLRYKGVPILLVEGTNLDATLAGVYYLMNAVYPRMGYYGSVHYIVGKWEETDGMVIDAAKGVPTDTNGFSPGDRITVLETG</sequence>
<gene>
    <name evidence="2" type="ORF">A3L11_03520</name>
</gene>
<dbReference type="GeneID" id="33317277"/>
<dbReference type="KEGG" id="tsl:A3L11_03520"/>
<keyword evidence="1" id="KW-0472">Membrane</keyword>
<name>A0A2Z2MIX5_9EURY</name>